<dbReference type="Proteomes" id="UP001054945">
    <property type="component" value="Unassembled WGS sequence"/>
</dbReference>
<name>A0AAV4VKN8_CAEEX</name>
<sequence length="90" mass="10210">MLGNRLIGPYLLPEELTGHSYLVLGFLLIRDVLSDVLDNMTLTSIRGLWIQHDGTSAYFSSLVCHWLDIEYAGRWTGAVVLFHGHHYLPI</sequence>
<dbReference type="EMBL" id="BPLR01014690">
    <property type="protein sequence ID" value="GIY70588.1"/>
    <property type="molecule type" value="Genomic_DNA"/>
</dbReference>
<reference evidence="1 2" key="1">
    <citation type="submission" date="2021-06" db="EMBL/GenBank/DDBJ databases">
        <title>Caerostris extrusa draft genome.</title>
        <authorList>
            <person name="Kono N."/>
            <person name="Arakawa K."/>
        </authorList>
    </citation>
    <scope>NUCLEOTIDE SEQUENCE [LARGE SCALE GENOMIC DNA]</scope>
</reference>
<gene>
    <name evidence="1" type="ORF">CEXT_701931</name>
</gene>
<organism evidence="1 2">
    <name type="scientific">Caerostris extrusa</name>
    <name type="common">Bark spider</name>
    <name type="synonym">Caerostris bankana</name>
    <dbReference type="NCBI Taxonomy" id="172846"/>
    <lineage>
        <taxon>Eukaryota</taxon>
        <taxon>Metazoa</taxon>
        <taxon>Ecdysozoa</taxon>
        <taxon>Arthropoda</taxon>
        <taxon>Chelicerata</taxon>
        <taxon>Arachnida</taxon>
        <taxon>Araneae</taxon>
        <taxon>Araneomorphae</taxon>
        <taxon>Entelegynae</taxon>
        <taxon>Araneoidea</taxon>
        <taxon>Araneidae</taxon>
        <taxon>Caerostris</taxon>
    </lineage>
</organism>
<accession>A0AAV4VKN8</accession>
<comment type="caution">
    <text evidence="1">The sequence shown here is derived from an EMBL/GenBank/DDBJ whole genome shotgun (WGS) entry which is preliminary data.</text>
</comment>
<keyword evidence="2" id="KW-1185">Reference proteome</keyword>
<dbReference type="AlphaFoldDB" id="A0AAV4VKN8"/>
<evidence type="ECO:0000313" key="1">
    <source>
        <dbReference type="EMBL" id="GIY70588.1"/>
    </source>
</evidence>
<protein>
    <submittedName>
        <fullName evidence="1">Uncharacterized protein</fullName>
    </submittedName>
</protein>
<proteinExistence type="predicted"/>
<evidence type="ECO:0000313" key="2">
    <source>
        <dbReference type="Proteomes" id="UP001054945"/>
    </source>
</evidence>